<feature type="transmembrane region" description="Helical" evidence="4">
    <location>
        <begin position="227"/>
        <end position="254"/>
    </location>
</feature>
<reference evidence="5" key="2">
    <citation type="submission" date="2025-08" db="UniProtKB">
        <authorList>
            <consortium name="Ensembl"/>
        </authorList>
    </citation>
    <scope>IDENTIFICATION</scope>
</reference>
<comment type="subcellular location">
    <subcellularLocation>
        <location evidence="1">Membrane</location>
        <topology evidence="1">Multi-pass membrane protein</topology>
    </subcellularLocation>
</comment>
<dbReference type="Pfam" id="PF13347">
    <property type="entry name" value="MFS_2"/>
    <property type="match status" value="1"/>
</dbReference>
<dbReference type="Ensembl" id="ENSAMET00000028801.1">
    <property type="protein sequence ID" value="ENSAMEP00000029423.1"/>
    <property type="gene ID" value="ENSAMEG00000005668.2"/>
</dbReference>
<dbReference type="CDD" id="cd17491">
    <property type="entry name" value="MFS_MFSD12"/>
    <property type="match status" value="1"/>
</dbReference>
<feature type="transmembrane region" description="Helical" evidence="4">
    <location>
        <begin position="346"/>
        <end position="365"/>
    </location>
</feature>
<dbReference type="GO" id="GO:0033229">
    <property type="term" value="F:cysteine transmembrane transporter activity"/>
    <property type="evidence" value="ECO:0007669"/>
    <property type="project" value="Ensembl"/>
</dbReference>
<feature type="compositionally biased region" description="Basic residues" evidence="3">
    <location>
        <begin position="213"/>
        <end position="222"/>
    </location>
</feature>
<comment type="similarity">
    <text evidence="2">Belongs to the major facilitator superfamily.</text>
</comment>
<dbReference type="GO" id="GO:0048022">
    <property type="term" value="P:negative regulation of melanin biosynthetic process"/>
    <property type="evidence" value="ECO:0007669"/>
    <property type="project" value="Ensembl"/>
</dbReference>
<dbReference type="GO" id="GO:0015293">
    <property type="term" value="F:symporter activity"/>
    <property type="evidence" value="ECO:0007669"/>
    <property type="project" value="InterPro"/>
</dbReference>
<dbReference type="GO" id="GO:0042470">
    <property type="term" value="C:melanosome"/>
    <property type="evidence" value="ECO:0007669"/>
    <property type="project" value="Ensembl"/>
</dbReference>
<evidence type="ECO:0000256" key="3">
    <source>
        <dbReference type="SAM" id="MobiDB-lite"/>
    </source>
</evidence>
<evidence type="ECO:0000256" key="4">
    <source>
        <dbReference type="SAM" id="Phobius"/>
    </source>
</evidence>
<sequence>GGAGLKAGVWVWAPLASPPAGEGPTNAKVSRLALGPSQPVGAGRGGRTGPGGYALPSGYWLSGPGARPRLVEAAASIPRPARALILGLGRGGRRRARRSGLGRWRGQSRAPTVRARGSRLSRARPPGPGAERSHGPGASGGRSGGAAAATVAGRAAELRRGPLPQRSVCVHVVHLPAALPALGARLQLARRRPAAAARPGGRRAVHAPGGLRGRPRRRPLPPRPRKAWHLVGTVCVLLSFPFIFSPCLGCGAATPEWAALLYYGPFIVIFQFGWAATQIAHLSLIPELATNDHEKVELTALRYAFTVVANITVYGAAWLLLHLQGSPTMEVARDVTDQLGVQDVQVFQNLSLLVIGVGAVFSLLFHLGTREGRRAPVEEPDEHSPLLAPVTARPLLLWKHWLREPAFYQVGLLYMSTRLIVNLSQTYIAMYLTYSLNLPKKFIATIPLVMYLSGFCSSFLMKPVNKCIGRNLTYFVGLLVILAFAAWVALADRLGVAVYAAAVLLGMGCATILVTSLAMTADLIGPHTHSGAFVYGAMSFSDKVANGLAVMAIQSLYPCSLEICCRACMGFYRWVMVAATGGVGVAATLCLCSLLIWPVRLRSWDPGAQP</sequence>
<dbReference type="GO" id="GO:0005764">
    <property type="term" value="C:lysosome"/>
    <property type="evidence" value="ECO:0007669"/>
    <property type="project" value="Ensembl"/>
</dbReference>
<dbReference type="GO" id="GO:0043474">
    <property type="term" value="P:pigment metabolic process involved in pigmentation"/>
    <property type="evidence" value="ECO:0007669"/>
    <property type="project" value="Ensembl"/>
</dbReference>
<evidence type="ECO:0000313" key="6">
    <source>
        <dbReference type="Proteomes" id="UP000008912"/>
    </source>
</evidence>
<dbReference type="PANTHER" id="PTHR11328">
    <property type="entry name" value="MAJOR FACILITATOR SUPERFAMILY DOMAIN-CONTAINING PROTEIN"/>
    <property type="match status" value="1"/>
</dbReference>
<feature type="transmembrane region" description="Helical" evidence="4">
    <location>
        <begin position="406"/>
        <end position="430"/>
    </location>
</feature>
<feature type="transmembrane region" description="Helical" evidence="4">
    <location>
        <begin position="574"/>
        <end position="597"/>
    </location>
</feature>
<keyword evidence="6" id="KW-1185">Reference proteome</keyword>
<feature type="region of interest" description="Disordered" evidence="3">
    <location>
        <begin position="192"/>
        <end position="222"/>
    </location>
</feature>
<feature type="transmembrane region" description="Helical" evidence="4">
    <location>
        <begin position="496"/>
        <end position="519"/>
    </location>
</feature>
<dbReference type="InterPro" id="IPR036259">
    <property type="entry name" value="MFS_trans_sf"/>
</dbReference>
<dbReference type="GO" id="GO:0005886">
    <property type="term" value="C:plasma membrane"/>
    <property type="evidence" value="ECO:0007669"/>
    <property type="project" value="TreeGrafter"/>
</dbReference>
<protein>
    <submittedName>
        <fullName evidence="5">Major facilitator superfamily domain containing 12</fullName>
    </submittedName>
</protein>
<feature type="transmembrane region" description="Helical" evidence="4">
    <location>
        <begin position="442"/>
        <end position="460"/>
    </location>
</feature>
<feature type="region of interest" description="Disordered" evidence="3">
    <location>
        <begin position="90"/>
        <end position="153"/>
    </location>
</feature>
<feature type="compositionally biased region" description="Basic residues" evidence="3">
    <location>
        <begin position="91"/>
        <end position="100"/>
    </location>
</feature>
<dbReference type="Gene3D" id="1.20.1250.20">
    <property type="entry name" value="MFS general substrate transporter like domains"/>
    <property type="match status" value="1"/>
</dbReference>
<dbReference type="GO" id="GO:0005770">
    <property type="term" value="C:late endosome"/>
    <property type="evidence" value="ECO:0007669"/>
    <property type="project" value="Ensembl"/>
</dbReference>
<feature type="transmembrane region" description="Helical" evidence="4">
    <location>
        <begin position="300"/>
        <end position="321"/>
    </location>
</feature>
<dbReference type="InterPro" id="IPR039672">
    <property type="entry name" value="MFS_2"/>
</dbReference>
<reference evidence="5" key="3">
    <citation type="submission" date="2025-09" db="UniProtKB">
        <authorList>
            <consortium name="Ensembl"/>
        </authorList>
    </citation>
    <scope>IDENTIFICATION</scope>
</reference>
<feature type="transmembrane region" description="Helical" evidence="4">
    <location>
        <begin position="260"/>
        <end position="280"/>
    </location>
</feature>
<name>A0A7N5JS61_AILME</name>
<reference evidence="5 6" key="1">
    <citation type="journal article" date="2010" name="Nature">
        <title>The sequence and de novo assembly of the giant panda genome.</title>
        <authorList>
            <person name="Li R."/>
            <person name="Fan W."/>
            <person name="Tian G."/>
            <person name="Zhu H."/>
            <person name="He L."/>
            <person name="Cai J."/>
            <person name="Huang Q."/>
            <person name="Cai Q."/>
            <person name="Li B."/>
            <person name="Bai Y."/>
            <person name="Zhang Z."/>
            <person name="Zhang Y."/>
            <person name="Wang W."/>
            <person name="Li J."/>
            <person name="Wei F."/>
            <person name="Li H."/>
            <person name="Jian M."/>
            <person name="Li J."/>
            <person name="Zhang Z."/>
            <person name="Nielsen R."/>
            <person name="Li D."/>
            <person name="Gu W."/>
            <person name="Yang Z."/>
            <person name="Xuan Z."/>
            <person name="Ryder O.A."/>
            <person name="Leung F.C."/>
            <person name="Zhou Y."/>
            <person name="Cao J."/>
            <person name="Sun X."/>
            <person name="Fu Y."/>
            <person name="Fang X."/>
            <person name="Guo X."/>
            <person name="Wang B."/>
            <person name="Hou R."/>
            <person name="Shen F."/>
            <person name="Mu B."/>
            <person name="Ni P."/>
            <person name="Lin R."/>
            <person name="Qian W."/>
            <person name="Wang G."/>
            <person name="Yu C."/>
            <person name="Nie W."/>
            <person name="Wang J."/>
            <person name="Wu Z."/>
            <person name="Liang H."/>
            <person name="Min J."/>
            <person name="Wu Q."/>
            <person name="Cheng S."/>
            <person name="Ruan J."/>
            <person name="Wang M."/>
            <person name="Shi Z."/>
            <person name="Wen M."/>
            <person name="Liu B."/>
            <person name="Ren X."/>
            <person name="Zheng H."/>
            <person name="Dong D."/>
            <person name="Cook K."/>
            <person name="Shan G."/>
            <person name="Zhang H."/>
            <person name="Kosiol C."/>
            <person name="Xie X."/>
            <person name="Lu Z."/>
            <person name="Zheng H."/>
            <person name="Li Y."/>
            <person name="Steiner C.C."/>
            <person name="Lam T.T."/>
            <person name="Lin S."/>
            <person name="Zhang Q."/>
            <person name="Li G."/>
            <person name="Tian J."/>
            <person name="Gong T."/>
            <person name="Liu H."/>
            <person name="Zhang D."/>
            <person name="Fang L."/>
            <person name="Ye C."/>
            <person name="Zhang J."/>
            <person name="Hu W."/>
            <person name="Xu A."/>
            <person name="Ren Y."/>
            <person name="Zhang G."/>
            <person name="Bruford M.W."/>
            <person name="Li Q."/>
            <person name="Ma L."/>
            <person name="Guo Y."/>
            <person name="An N."/>
            <person name="Hu Y."/>
            <person name="Zheng Y."/>
            <person name="Shi Y."/>
            <person name="Li Z."/>
            <person name="Liu Q."/>
            <person name="Chen Y."/>
            <person name="Zhao J."/>
            <person name="Qu N."/>
            <person name="Zhao S."/>
            <person name="Tian F."/>
            <person name="Wang X."/>
            <person name="Wang H."/>
            <person name="Xu L."/>
            <person name="Liu X."/>
            <person name="Vinar T."/>
            <person name="Wang Y."/>
            <person name="Lam T.W."/>
            <person name="Yiu S.M."/>
            <person name="Liu S."/>
            <person name="Zhang H."/>
            <person name="Li D."/>
            <person name="Huang Y."/>
            <person name="Wang X."/>
            <person name="Yang G."/>
            <person name="Jiang Z."/>
            <person name="Wang J."/>
            <person name="Qin N."/>
            <person name="Li L."/>
            <person name="Li J."/>
            <person name="Bolund L."/>
            <person name="Kristiansen K."/>
            <person name="Wong G.K."/>
            <person name="Olson M."/>
            <person name="Zhang X."/>
            <person name="Li S."/>
            <person name="Yang H."/>
            <person name="Wang J."/>
            <person name="Wang J."/>
        </authorList>
    </citation>
    <scope>NUCLEOTIDE SEQUENCE [LARGE SCALE GENOMIC DNA]</scope>
</reference>
<evidence type="ECO:0000256" key="1">
    <source>
        <dbReference type="ARBA" id="ARBA00004141"/>
    </source>
</evidence>
<dbReference type="InParanoid" id="A0A7N5JS61"/>
<proteinExistence type="inferred from homology"/>
<keyword evidence="4" id="KW-0812">Transmembrane</keyword>
<dbReference type="PANTHER" id="PTHR11328:SF28">
    <property type="entry name" value="MAJOR FACILITATOR SUPERFAMILY DOMAIN-CONTAINING PROTEIN 12"/>
    <property type="match status" value="1"/>
</dbReference>
<organism evidence="5 6">
    <name type="scientific">Ailuropoda melanoleuca</name>
    <name type="common">Giant panda</name>
    <dbReference type="NCBI Taxonomy" id="9646"/>
    <lineage>
        <taxon>Eukaryota</taxon>
        <taxon>Metazoa</taxon>
        <taxon>Chordata</taxon>
        <taxon>Craniata</taxon>
        <taxon>Vertebrata</taxon>
        <taxon>Euteleostomi</taxon>
        <taxon>Mammalia</taxon>
        <taxon>Eutheria</taxon>
        <taxon>Laurasiatheria</taxon>
        <taxon>Carnivora</taxon>
        <taxon>Caniformia</taxon>
        <taxon>Ursidae</taxon>
        <taxon>Ailuropoda</taxon>
    </lineage>
</organism>
<gene>
    <name evidence="5" type="primary">MFSD12</name>
</gene>
<dbReference type="AlphaFoldDB" id="A0A7N5JS61"/>
<keyword evidence="4" id="KW-0472">Membrane</keyword>
<evidence type="ECO:0000313" key="5">
    <source>
        <dbReference type="Ensembl" id="ENSAMEP00000029423.1"/>
    </source>
</evidence>
<feature type="transmembrane region" description="Helical" evidence="4">
    <location>
        <begin position="472"/>
        <end position="490"/>
    </location>
</feature>
<dbReference type="SUPFAM" id="SSF103473">
    <property type="entry name" value="MFS general substrate transporter"/>
    <property type="match status" value="1"/>
</dbReference>
<accession>A0A7N5JS61</accession>
<evidence type="ECO:0000256" key="2">
    <source>
        <dbReference type="ARBA" id="ARBA00008335"/>
    </source>
</evidence>
<feature type="region of interest" description="Disordered" evidence="3">
    <location>
        <begin position="18"/>
        <end position="49"/>
    </location>
</feature>
<keyword evidence="4" id="KW-1133">Transmembrane helix</keyword>
<dbReference type="Proteomes" id="UP000008912">
    <property type="component" value="Unassembled WGS sequence"/>
</dbReference>
<dbReference type="GeneTree" id="ENSGT00390000005318"/>
<dbReference type="FunCoup" id="A0A7N5JS61">
    <property type="interactions" value="2"/>
</dbReference>
<dbReference type="GO" id="GO:0008643">
    <property type="term" value="P:carbohydrate transport"/>
    <property type="evidence" value="ECO:0007669"/>
    <property type="project" value="InterPro"/>
</dbReference>
<dbReference type="FunFam" id="1.20.1250.20:FF:000905">
    <property type="entry name" value="Major facilitator superfamily domain containing 12"/>
    <property type="match status" value="1"/>
</dbReference>